<feature type="region of interest" description="Disordered" evidence="2">
    <location>
        <begin position="69"/>
        <end position="95"/>
    </location>
</feature>
<evidence type="ECO:0000256" key="2">
    <source>
        <dbReference type="SAM" id="MobiDB-lite"/>
    </source>
</evidence>
<feature type="region of interest" description="Disordered" evidence="2">
    <location>
        <begin position="241"/>
        <end position="273"/>
    </location>
</feature>
<evidence type="ECO:0000313" key="5">
    <source>
        <dbReference type="Proteomes" id="UP001497525"/>
    </source>
</evidence>
<dbReference type="AlphaFoldDB" id="A0AAV2TVA1"/>
<proteinExistence type="predicted"/>
<keyword evidence="1" id="KW-0677">Repeat</keyword>
<evidence type="ECO:0000259" key="3">
    <source>
        <dbReference type="PROSITE" id="PS50106"/>
    </source>
</evidence>
<dbReference type="SMART" id="SM00228">
    <property type="entry name" value="PDZ"/>
    <property type="match status" value="1"/>
</dbReference>
<dbReference type="SUPFAM" id="SSF57903">
    <property type="entry name" value="FYVE/PHD zinc finger"/>
    <property type="match status" value="1"/>
</dbReference>
<dbReference type="PANTHER" id="PTHR12157">
    <property type="entry name" value="REGULATING SYNAPTIC MEMBRANE EXOCYTOSIS PROTEIN"/>
    <property type="match status" value="1"/>
</dbReference>
<dbReference type="GO" id="GO:0050806">
    <property type="term" value="P:positive regulation of synaptic transmission"/>
    <property type="evidence" value="ECO:0007669"/>
    <property type="project" value="TreeGrafter"/>
</dbReference>
<dbReference type="GO" id="GO:0031267">
    <property type="term" value="F:small GTPase binding"/>
    <property type="evidence" value="ECO:0007669"/>
    <property type="project" value="InterPro"/>
</dbReference>
<feature type="region of interest" description="Disordered" evidence="2">
    <location>
        <begin position="386"/>
        <end position="550"/>
    </location>
</feature>
<feature type="domain" description="PDZ" evidence="3">
    <location>
        <begin position="660"/>
        <end position="747"/>
    </location>
</feature>
<dbReference type="PANTHER" id="PTHR12157:SF25">
    <property type="entry name" value="REGULATING SYNAPTIC MEMBRANE EXOCYTOSIS PROTEIN 3"/>
    <property type="match status" value="1"/>
</dbReference>
<dbReference type="PROSITE" id="PS50106">
    <property type="entry name" value="PDZ"/>
    <property type="match status" value="1"/>
</dbReference>
<dbReference type="GO" id="GO:0042391">
    <property type="term" value="P:regulation of membrane potential"/>
    <property type="evidence" value="ECO:0007669"/>
    <property type="project" value="TreeGrafter"/>
</dbReference>
<dbReference type="Proteomes" id="UP001497525">
    <property type="component" value="Unassembled WGS sequence"/>
</dbReference>
<dbReference type="SUPFAM" id="SSF50156">
    <property type="entry name" value="PDZ domain-like"/>
    <property type="match status" value="1"/>
</dbReference>
<comment type="caution">
    <text evidence="4">The sequence shown here is derived from an EMBL/GenBank/DDBJ whole genome shotgun (WGS) entry which is preliminary data.</text>
</comment>
<dbReference type="Gene3D" id="2.30.42.10">
    <property type="match status" value="1"/>
</dbReference>
<dbReference type="GO" id="GO:0048791">
    <property type="term" value="P:calcium ion-regulated exocytosis of neurotransmitter"/>
    <property type="evidence" value="ECO:0007669"/>
    <property type="project" value="TreeGrafter"/>
</dbReference>
<dbReference type="GO" id="GO:0044325">
    <property type="term" value="F:transmembrane transporter binding"/>
    <property type="evidence" value="ECO:0007669"/>
    <property type="project" value="TreeGrafter"/>
</dbReference>
<evidence type="ECO:0000313" key="4">
    <source>
        <dbReference type="EMBL" id="CAL5141085.1"/>
    </source>
</evidence>
<dbReference type="InterPro" id="IPR011011">
    <property type="entry name" value="Znf_FYVE_PHD"/>
</dbReference>
<dbReference type="InterPro" id="IPR013083">
    <property type="entry name" value="Znf_RING/FYVE/PHD"/>
</dbReference>
<feature type="region of interest" description="Disordered" evidence="2">
    <location>
        <begin position="338"/>
        <end position="374"/>
    </location>
</feature>
<dbReference type="InterPro" id="IPR001478">
    <property type="entry name" value="PDZ"/>
</dbReference>
<dbReference type="InterPro" id="IPR039032">
    <property type="entry name" value="Rim-like"/>
</dbReference>
<accession>A0AAV2TVA1</accession>
<dbReference type="InterPro" id="IPR036034">
    <property type="entry name" value="PDZ_sf"/>
</dbReference>
<name>A0AAV2TVA1_CALDB</name>
<dbReference type="GO" id="GO:0048167">
    <property type="term" value="P:regulation of synaptic plasticity"/>
    <property type="evidence" value="ECO:0007669"/>
    <property type="project" value="TreeGrafter"/>
</dbReference>
<dbReference type="EMBL" id="CAXLJL010000822">
    <property type="protein sequence ID" value="CAL5141085.1"/>
    <property type="molecule type" value="Genomic_DNA"/>
</dbReference>
<sequence>MTNAPAPLGSHFGENPQTLATRHKPSSQPPSDEPDLSHLTPEERRIIEDVLNRQKQEEIKDAELIKKTSTVVSTTPSRSSVPPTSAQTVPASTSGGTAAVASKQSAAALPHNGGVNNPPKSTSGFAAALTGAFNAVTAEPAFEGLLDNVCQICRKTKFADGLGHACTTCRRKTCTRCGYQMNTDVNQVKWTCKECAQSNPSGQTNPTQSQLLEQTTSGSAVSGQKTAGRFASGLLDLFGGQKPAIPAPDQKQSLHTEKKRQLPQIGSVDRRSAREFDYSAPNLVPPSAGRVMPHLPPSRRLSSAEEYGTISNERYANSEFRDPEQGYYSQQYERPYYGEQFQRSGYQSSPRTARYGRRSGASDRRYPGYPNVNTSRLDPYYYADSLTSDRSESPARSMGGWSSSGYRRPSPAPMAYTGRSDSEYDAERYQYSTQAYPPRSLRPRRYHSPSLVEGGYPEYETDRQEYKFSPIPPSYGMDSSAAPPEFQSPSFSSSEADEVGGIRSDEMVYPEDEVITASTSRKRRNLPDYYSDSPRSAATTFEGEYPSRNAPTIQRPVEEYAYSDPSQLDRKSEHPMSRRFLTPIQAYDSDNLEEFSDQGPVVEEYEGGLSSGDGMPYLNTEQRPRRIPPEIVQSRTSQSATWNPSADGKRLISRMILRKRTDLGLGDGGTILGLKISGGRPTPSGVLGAFITRIKDGSLADVVGQLKPGDEVLEWNGHPLRNLSAEEVSDVLYRTKDALEVELLVQRNRK</sequence>
<dbReference type="Gene3D" id="3.30.40.10">
    <property type="entry name" value="Zinc/RING finger domain, C3HC4 (zinc finger)"/>
    <property type="match status" value="1"/>
</dbReference>
<organism evidence="4 5">
    <name type="scientific">Calicophoron daubneyi</name>
    <name type="common">Rumen fluke</name>
    <name type="synonym">Paramphistomum daubneyi</name>
    <dbReference type="NCBI Taxonomy" id="300641"/>
    <lineage>
        <taxon>Eukaryota</taxon>
        <taxon>Metazoa</taxon>
        <taxon>Spiralia</taxon>
        <taxon>Lophotrochozoa</taxon>
        <taxon>Platyhelminthes</taxon>
        <taxon>Trematoda</taxon>
        <taxon>Digenea</taxon>
        <taxon>Plagiorchiida</taxon>
        <taxon>Pronocephalata</taxon>
        <taxon>Paramphistomoidea</taxon>
        <taxon>Paramphistomidae</taxon>
        <taxon>Calicophoron</taxon>
    </lineage>
</organism>
<feature type="compositionally biased region" description="Low complexity" evidence="2">
    <location>
        <begin position="479"/>
        <end position="494"/>
    </location>
</feature>
<feature type="region of interest" description="Disordered" evidence="2">
    <location>
        <begin position="197"/>
        <end position="223"/>
    </location>
</feature>
<feature type="region of interest" description="Disordered" evidence="2">
    <location>
        <begin position="1"/>
        <end position="43"/>
    </location>
</feature>
<reference evidence="4" key="1">
    <citation type="submission" date="2024-06" db="EMBL/GenBank/DDBJ databases">
        <authorList>
            <person name="Liu X."/>
            <person name="Lenzi L."/>
            <person name="Haldenby T S."/>
            <person name="Uol C."/>
        </authorList>
    </citation>
    <scope>NUCLEOTIDE SEQUENCE</scope>
</reference>
<dbReference type="Pfam" id="PF00595">
    <property type="entry name" value="PDZ"/>
    <property type="match status" value="1"/>
</dbReference>
<protein>
    <recommendedName>
        <fullName evidence="3">PDZ domain-containing protein</fullName>
    </recommendedName>
</protein>
<dbReference type="CDD" id="cd06714">
    <property type="entry name" value="PDZ_RIM-like"/>
    <property type="match status" value="1"/>
</dbReference>
<feature type="compositionally biased region" description="Polar residues" evidence="2">
    <location>
        <begin position="341"/>
        <end position="351"/>
    </location>
</feature>
<dbReference type="GO" id="GO:0042734">
    <property type="term" value="C:presynaptic membrane"/>
    <property type="evidence" value="ECO:0007669"/>
    <property type="project" value="TreeGrafter"/>
</dbReference>
<gene>
    <name evidence="4" type="ORF">CDAUBV1_LOCUS16362</name>
</gene>
<evidence type="ECO:0000256" key="1">
    <source>
        <dbReference type="ARBA" id="ARBA00022737"/>
    </source>
</evidence>
<dbReference type="Pfam" id="PF22601">
    <property type="entry name" value="RIM2a_ZnF"/>
    <property type="match status" value="1"/>
</dbReference>
<dbReference type="GO" id="GO:2000300">
    <property type="term" value="P:regulation of synaptic vesicle exocytosis"/>
    <property type="evidence" value="ECO:0007669"/>
    <property type="project" value="TreeGrafter"/>
</dbReference>
<feature type="region of interest" description="Disordered" evidence="2">
    <location>
        <begin position="286"/>
        <end position="307"/>
    </location>
</feature>
<dbReference type="GO" id="GO:0048788">
    <property type="term" value="C:cytoskeleton of presynaptic active zone"/>
    <property type="evidence" value="ECO:0007669"/>
    <property type="project" value="TreeGrafter"/>
</dbReference>
<dbReference type="InterPro" id="IPR054386">
    <property type="entry name" value="RIM_Znf"/>
</dbReference>